<dbReference type="PANTHER" id="PTHR43085">
    <property type="entry name" value="HEXOKINASE FAMILY MEMBER"/>
    <property type="match status" value="1"/>
</dbReference>
<dbReference type="Gene3D" id="3.40.1190.20">
    <property type="match status" value="1"/>
</dbReference>
<dbReference type="Proteomes" id="UP000323653">
    <property type="component" value="Chromosome"/>
</dbReference>
<dbReference type="AlphaFoldDB" id="A0A5C0VHH9"/>
<evidence type="ECO:0000256" key="1">
    <source>
        <dbReference type="ARBA" id="ARBA00022679"/>
    </source>
</evidence>
<dbReference type="InterPro" id="IPR050306">
    <property type="entry name" value="PfkB_Carbo_kinase"/>
</dbReference>
<dbReference type="InterPro" id="IPR002173">
    <property type="entry name" value="Carboh/pur_kinase_PfkB_CS"/>
</dbReference>
<keyword evidence="1" id="KW-0808">Transferase</keyword>
<dbReference type="InterPro" id="IPR029056">
    <property type="entry name" value="Ribokinase-like"/>
</dbReference>
<dbReference type="PROSITE" id="PS00584">
    <property type="entry name" value="PFKB_KINASES_2"/>
    <property type="match status" value="1"/>
</dbReference>
<gene>
    <name evidence="3" type="ORF">FYC62_02625</name>
</gene>
<evidence type="ECO:0000313" key="3">
    <source>
        <dbReference type="EMBL" id="QEK50680.1"/>
    </source>
</evidence>
<keyword evidence="4" id="KW-1185">Reference proteome</keyword>
<dbReference type="EMBL" id="CP043329">
    <property type="protein sequence ID" value="QEK50680.1"/>
    <property type="molecule type" value="Genomic_DNA"/>
</dbReference>
<dbReference type="GO" id="GO:0016301">
    <property type="term" value="F:kinase activity"/>
    <property type="evidence" value="ECO:0007669"/>
    <property type="project" value="UniProtKB-KW"/>
</dbReference>
<protein>
    <submittedName>
        <fullName evidence="3">Carbohydrate kinase</fullName>
    </submittedName>
</protein>
<proteinExistence type="predicted"/>
<name>A0A5C0VHH9_9SPHI</name>
<evidence type="ECO:0000256" key="2">
    <source>
        <dbReference type="ARBA" id="ARBA00022777"/>
    </source>
</evidence>
<keyword evidence="2 3" id="KW-0418">Kinase</keyword>
<sequence>MKNEALNSTIVPTCVGNGLVALDVIIGFEGNNQAQFLAGGSCGNVMTILSYLGWNSYPIARLSNNVAGDLLFQDLQKWNVKDDLLQITETGSTPVIIHRILKDKKGDPKHRFEFRNPEDGKYLPSYKPCLAKSVPTIIETVPHSNVFYFDRINRASIDLAKAYKATGTTIFFEPSSVKDQKGFQQSLELADVLKFAQDRIPEYDLLYPVASVPLEIQTLGSLGLKYRKKGEKSWTKLAGYSIENVIDSAGAGDWLTSGIIMNLFKNKGSNLSELSTDKIEFALHFGQALSAMNCTFEGARGLMYEVPRQELILMISHIVSSSKHIINLGNRVKTFSHNDLGVRKISSLFATAHR</sequence>
<dbReference type="SUPFAM" id="SSF53613">
    <property type="entry name" value="Ribokinase-like"/>
    <property type="match status" value="1"/>
</dbReference>
<reference evidence="3 4" key="1">
    <citation type="submission" date="2019-08" db="EMBL/GenBank/DDBJ databases">
        <title>Pedobacter sp. nov., isolated from Han river, South Korea.</title>
        <authorList>
            <person name="Lee D.-H."/>
            <person name="Kim Y.-S."/>
            <person name="Hwang E.-M."/>
            <person name="Le Tran T.C."/>
            <person name="Cha C.-J."/>
        </authorList>
    </citation>
    <scope>NUCLEOTIDE SEQUENCE [LARGE SCALE GENOMIC DNA]</scope>
    <source>
        <strain evidence="3 4">CJ43</strain>
    </source>
</reference>
<organism evidence="3 4">
    <name type="scientific">Pedobacter aquae</name>
    <dbReference type="NCBI Taxonomy" id="2605747"/>
    <lineage>
        <taxon>Bacteria</taxon>
        <taxon>Pseudomonadati</taxon>
        <taxon>Bacteroidota</taxon>
        <taxon>Sphingobacteriia</taxon>
        <taxon>Sphingobacteriales</taxon>
        <taxon>Sphingobacteriaceae</taxon>
        <taxon>Pedobacter</taxon>
    </lineage>
</organism>
<dbReference type="KEGG" id="pej:FYC62_02625"/>
<accession>A0A5C0VHH9</accession>
<evidence type="ECO:0000313" key="4">
    <source>
        <dbReference type="Proteomes" id="UP000323653"/>
    </source>
</evidence>
<dbReference type="PANTHER" id="PTHR43085:SF57">
    <property type="entry name" value="CARBOHYDRATE KINASE PFKB DOMAIN-CONTAINING PROTEIN"/>
    <property type="match status" value="1"/>
</dbReference>
<dbReference type="RefSeq" id="WP_149073803.1">
    <property type="nucleotide sequence ID" value="NZ_CP043329.1"/>
</dbReference>